<proteinExistence type="predicted"/>
<accession>A0A0A9CD21</accession>
<reference evidence="1" key="2">
    <citation type="journal article" date="2015" name="Data Brief">
        <title>Shoot transcriptome of the giant reed, Arundo donax.</title>
        <authorList>
            <person name="Barrero R.A."/>
            <person name="Guerrero F.D."/>
            <person name="Moolhuijzen P."/>
            <person name="Goolsby J.A."/>
            <person name="Tidwell J."/>
            <person name="Bellgard S.E."/>
            <person name="Bellgard M.I."/>
        </authorList>
    </citation>
    <scope>NUCLEOTIDE SEQUENCE</scope>
    <source>
        <tissue evidence="1">Shoot tissue taken approximately 20 cm above the soil surface</tissue>
    </source>
</reference>
<dbReference type="AlphaFoldDB" id="A0A0A9CD21"/>
<organism evidence="1">
    <name type="scientific">Arundo donax</name>
    <name type="common">Giant reed</name>
    <name type="synonym">Donax arundinaceus</name>
    <dbReference type="NCBI Taxonomy" id="35708"/>
    <lineage>
        <taxon>Eukaryota</taxon>
        <taxon>Viridiplantae</taxon>
        <taxon>Streptophyta</taxon>
        <taxon>Embryophyta</taxon>
        <taxon>Tracheophyta</taxon>
        <taxon>Spermatophyta</taxon>
        <taxon>Magnoliopsida</taxon>
        <taxon>Liliopsida</taxon>
        <taxon>Poales</taxon>
        <taxon>Poaceae</taxon>
        <taxon>PACMAD clade</taxon>
        <taxon>Arundinoideae</taxon>
        <taxon>Arundineae</taxon>
        <taxon>Arundo</taxon>
    </lineage>
</organism>
<reference evidence="1" key="1">
    <citation type="submission" date="2014-09" db="EMBL/GenBank/DDBJ databases">
        <authorList>
            <person name="Magalhaes I.L.F."/>
            <person name="Oliveira U."/>
            <person name="Santos F.R."/>
            <person name="Vidigal T.H.D.A."/>
            <person name="Brescovit A.D."/>
            <person name="Santos A.J."/>
        </authorList>
    </citation>
    <scope>NUCLEOTIDE SEQUENCE</scope>
    <source>
        <tissue evidence="1">Shoot tissue taken approximately 20 cm above the soil surface</tissue>
    </source>
</reference>
<dbReference type="EMBL" id="GBRH01228493">
    <property type="protein sequence ID" value="JAD69402.1"/>
    <property type="molecule type" value="Transcribed_RNA"/>
</dbReference>
<sequence length="58" mass="6576">MSSPTLSRSCERARPAREGPSIECDQFLRVTYACTALQFQWILAQLVRTCRAAGQTWI</sequence>
<protein>
    <submittedName>
        <fullName evidence="1">Uncharacterized protein</fullName>
    </submittedName>
</protein>
<name>A0A0A9CD21_ARUDO</name>
<evidence type="ECO:0000313" key="1">
    <source>
        <dbReference type="EMBL" id="JAD69402.1"/>
    </source>
</evidence>